<feature type="short sequence motif" description="Prevents secretion from ER" evidence="6">
    <location>
        <begin position="119"/>
        <end position="122"/>
    </location>
</feature>
<reference evidence="8 9" key="1">
    <citation type="journal article" date="2018" name="BMC Genomics">
        <title>Comparative genome analyses reveal sequence features reflecting distinct modes of host-adaptation between dicot and monocot powdery mildew.</title>
        <authorList>
            <person name="Wu Y."/>
            <person name="Ma X."/>
            <person name="Pan Z."/>
            <person name="Kale S.D."/>
            <person name="Song Y."/>
            <person name="King H."/>
            <person name="Zhang Q."/>
            <person name="Presley C."/>
            <person name="Deng X."/>
            <person name="Wei C.I."/>
            <person name="Xiao S."/>
        </authorList>
    </citation>
    <scope>NUCLEOTIDE SEQUENCE [LARGE SCALE GENOMIC DNA]</scope>
    <source>
        <strain evidence="8">UMSG2</strain>
    </source>
</reference>
<feature type="transmembrane region" description="Helical" evidence="6">
    <location>
        <begin position="83"/>
        <end position="104"/>
    </location>
</feature>
<keyword evidence="3 6" id="KW-1133">Transmembrane helix</keyword>
<keyword evidence="9" id="KW-1185">Reference proteome</keyword>
<dbReference type="GO" id="GO:0005789">
    <property type="term" value="C:endoplasmic reticulum membrane"/>
    <property type="evidence" value="ECO:0007669"/>
    <property type="project" value="UniProtKB-SubCell"/>
</dbReference>
<comment type="caution">
    <text evidence="8">The sequence shown here is derived from an EMBL/GenBank/DDBJ whole genome shotgun (WGS) entry which is preliminary data.</text>
</comment>
<dbReference type="InterPro" id="IPR019013">
    <property type="entry name" value="Vma21"/>
</dbReference>
<dbReference type="EMBL" id="MCFK01002139">
    <property type="protein sequence ID" value="RKF64092.1"/>
    <property type="molecule type" value="Genomic_DNA"/>
</dbReference>
<feature type="transmembrane region" description="Helical" evidence="6">
    <location>
        <begin position="50"/>
        <end position="77"/>
    </location>
</feature>
<evidence type="ECO:0000256" key="5">
    <source>
        <dbReference type="ARBA" id="ARBA00023329"/>
    </source>
</evidence>
<keyword evidence="1 6" id="KW-0812">Transmembrane</keyword>
<dbReference type="STRING" id="212602.A0A420I337"/>
<dbReference type="AlphaFoldDB" id="A0A420I337"/>
<evidence type="ECO:0000313" key="9">
    <source>
        <dbReference type="Proteomes" id="UP000286134"/>
    </source>
</evidence>
<dbReference type="PANTHER" id="PTHR31792">
    <property type="entry name" value="VACUOLAR ATPASE ASSEMBLY INTEGRAL MEMBRANE PROTEIN VMA21"/>
    <property type="match status" value="1"/>
</dbReference>
<dbReference type="PANTHER" id="PTHR31792:SF3">
    <property type="entry name" value="VACUOLAR ATPASE ASSEMBLY INTEGRAL MEMBRANE PROTEIN VMA21"/>
    <property type="match status" value="1"/>
</dbReference>
<evidence type="ECO:0000256" key="2">
    <source>
        <dbReference type="ARBA" id="ARBA00022824"/>
    </source>
</evidence>
<feature type="region of interest" description="Disordered" evidence="7">
    <location>
        <begin position="1"/>
        <end position="36"/>
    </location>
</feature>
<protein>
    <submittedName>
        <fullName evidence="8">Vacuolar ATPase assembly integral membrane protein vma21</fullName>
    </submittedName>
</protein>
<evidence type="ECO:0000313" key="8">
    <source>
        <dbReference type="EMBL" id="RKF64092.1"/>
    </source>
</evidence>
<evidence type="ECO:0000256" key="6">
    <source>
        <dbReference type="HAMAP-Rule" id="MF_03058"/>
    </source>
</evidence>
<accession>A0A420I337</accession>
<organism evidence="8 9">
    <name type="scientific">Erysiphe neolycopersici</name>
    <dbReference type="NCBI Taxonomy" id="212602"/>
    <lineage>
        <taxon>Eukaryota</taxon>
        <taxon>Fungi</taxon>
        <taxon>Dikarya</taxon>
        <taxon>Ascomycota</taxon>
        <taxon>Pezizomycotina</taxon>
        <taxon>Leotiomycetes</taxon>
        <taxon>Erysiphales</taxon>
        <taxon>Erysiphaceae</taxon>
        <taxon>Erysiphe</taxon>
    </lineage>
</organism>
<comment type="subcellular location">
    <subcellularLocation>
        <location evidence="6">Endoplasmic reticulum membrane</location>
        <topology evidence="6">Multi-pass membrane protein</topology>
    </subcellularLocation>
    <subcellularLocation>
        <location evidence="6">Endoplasmic reticulum-Golgi intermediate compartment membrane</location>
        <topology evidence="6">Multi-pass membrane protein</topology>
    </subcellularLocation>
    <subcellularLocation>
        <location evidence="6">Cytoplasmic vesicle</location>
        <location evidence="6">COPII-coated vesicle membrane</location>
        <topology evidence="6">Multi-pass membrane protein</topology>
    </subcellularLocation>
</comment>
<dbReference type="Pfam" id="PF09446">
    <property type="entry name" value="VMA21"/>
    <property type="match status" value="1"/>
</dbReference>
<dbReference type="HAMAP" id="MF_03058">
    <property type="entry name" value="VMA21"/>
    <property type="match status" value="1"/>
</dbReference>
<evidence type="ECO:0000256" key="3">
    <source>
        <dbReference type="ARBA" id="ARBA00022989"/>
    </source>
</evidence>
<comment type="similarity">
    <text evidence="6">Belongs to the VMA21 family.</text>
</comment>
<evidence type="ECO:0000256" key="4">
    <source>
        <dbReference type="ARBA" id="ARBA00023136"/>
    </source>
</evidence>
<keyword evidence="5 6" id="KW-0968">Cytoplasmic vesicle</keyword>
<dbReference type="OrthoDB" id="160405at2759"/>
<sequence length="122" mass="13157">MSLRNKNLISSSKKDDGIQQLSSQTKPPKVEDIKNDISNNSLRPAVPAHVIIKLLGFTFAMIIAPISCYFLTISNIFGGNSTYAGATAAIVANLVLVAYIIVAFKEDQDEASGGTQENKKQK</sequence>
<keyword evidence="2 6" id="KW-0256">Endoplasmic reticulum</keyword>
<dbReference type="GO" id="GO:0070072">
    <property type="term" value="P:vacuolar proton-transporting V-type ATPase complex assembly"/>
    <property type="evidence" value="ECO:0007669"/>
    <property type="project" value="UniProtKB-UniRule"/>
</dbReference>
<feature type="compositionally biased region" description="Polar residues" evidence="7">
    <location>
        <begin position="1"/>
        <end position="11"/>
    </location>
</feature>
<keyword evidence="4 6" id="KW-0472">Membrane</keyword>
<evidence type="ECO:0000256" key="7">
    <source>
        <dbReference type="SAM" id="MobiDB-lite"/>
    </source>
</evidence>
<name>A0A420I337_9PEZI</name>
<dbReference type="Proteomes" id="UP000286134">
    <property type="component" value="Unassembled WGS sequence"/>
</dbReference>
<dbReference type="GO" id="GO:0012507">
    <property type="term" value="C:ER to Golgi transport vesicle membrane"/>
    <property type="evidence" value="ECO:0007669"/>
    <property type="project" value="UniProtKB-SubCell"/>
</dbReference>
<gene>
    <name evidence="8" type="ORF">OnM2_021063</name>
</gene>
<dbReference type="GO" id="GO:0033116">
    <property type="term" value="C:endoplasmic reticulum-Golgi intermediate compartment membrane"/>
    <property type="evidence" value="ECO:0007669"/>
    <property type="project" value="UniProtKB-SubCell"/>
</dbReference>
<proteinExistence type="inferred from homology"/>
<evidence type="ECO:0000256" key="1">
    <source>
        <dbReference type="ARBA" id="ARBA00022692"/>
    </source>
</evidence>
<comment type="function">
    <text evidence="6">Required for the assembly of the V0 complex of the vacuolar ATPase (V-ATPase) in the endoplasmic reticulum.</text>
</comment>